<dbReference type="InterPro" id="IPR015424">
    <property type="entry name" value="PyrdxlP-dep_Trfase"/>
</dbReference>
<dbReference type="GO" id="GO:0008483">
    <property type="term" value="F:transaminase activity"/>
    <property type="evidence" value="ECO:0007669"/>
    <property type="project" value="UniProtKB-KW"/>
</dbReference>
<evidence type="ECO:0000259" key="6">
    <source>
        <dbReference type="Pfam" id="PF00155"/>
    </source>
</evidence>
<keyword evidence="3" id="KW-0663">Pyridoxal phosphate</keyword>
<evidence type="ECO:0000313" key="7">
    <source>
        <dbReference type="EMBL" id="KAF1305767.1"/>
    </source>
</evidence>
<protein>
    <recommendedName>
        <fullName evidence="2">cysteine-S-conjugate beta-lyase</fullName>
        <ecNumber evidence="2">4.4.1.13</ecNumber>
    </recommendedName>
</protein>
<evidence type="ECO:0000256" key="2">
    <source>
        <dbReference type="ARBA" id="ARBA00012224"/>
    </source>
</evidence>
<accession>A0ABQ6Z3D9</accession>
<comment type="similarity">
    <text evidence="5">Belongs to the class-II pyridoxal-phosphate-dependent aminotransferase family. MalY/PatB cystathionine beta-lyase subfamily.</text>
</comment>
<dbReference type="Gene3D" id="3.90.1150.10">
    <property type="entry name" value="Aspartate Aminotransferase, domain 1"/>
    <property type="match status" value="1"/>
</dbReference>
<dbReference type="PANTHER" id="PTHR43525:SF1">
    <property type="entry name" value="PROTEIN MALY"/>
    <property type="match status" value="1"/>
</dbReference>
<sequence>MNKEKFIETYAVERKQTDSTKWDALEERFGDGELLPIWVADMEFAVPKTVSQALAERIQHGVFGYSMVTTDYFKAYQGWQQRHAKTNLQEEWLSFSTGVVQSLYDLIDCFTEVGDGVIIQPPVYYPFFNAIQDKHRTLITSDLKLEAGRYVMDLADFEAKIIAHQPKLYILCSPHNPVGRVWSEEELAAVMAICEKHQVLVLADEIHSDIVFQPFCSAVMVENGRFLDRLILVNSSSKTFNLASLLNSHVWIPDETLRTQYQNWAKEYKQTENSLIGQLAAKVAYETGDEWLEGLLATINSNYQYAKETFAEKLPNIQVTPLEGTYLMWVDLRAYVAEDKVKEVVQDTAKLAIDFGEWFSPDAKGFIRINLATTPANIEQAVTQLIAAIQK</sequence>
<feature type="domain" description="Aminotransferase class I/classII large" evidence="6">
    <location>
        <begin position="46"/>
        <end position="384"/>
    </location>
</feature>
<name>A0ABQ6Z3D9_9ENTE</name>
<dbReference type="InterPro" id="IPR027619">
    <property type="entry name" value="C-S_lyase_PatB-like"/>
</dbReference>
<dbReference type="InterPro" id="IPR051798">
    <property type="entry name" value="Class-II_PLP-Dep_Aminotrans"/>
</dbReference>
<evidence type="ECO:0000256" key="1">
    <source>
        <dbReference type="ARBA" id="ARBA00001933"/>
    </source>
</evidence>
<dbReference type="CDD" id="cd00609">
    <property type="entry name" value="AAT_like"/>
    <property type="match status" value="1"/>
</dbReference>
<gene>
    <name evidence="7" type="ORF">BAU17_00530</name>
</gene>
<dbReference type="Pfam" id="PF00155">
    <property type="entry name" value="Aminotran_1_2"/>
    <property type="match status" value="1"/>
</dbReference>
<evidence type="ECO:0000256" key="5">
    <source>
        <dbReference type="ARBA" id="ARBA00037974"/>
    </source>
</evidence>
<keyword evidence="7" id="KW-0808">Transferase</keyword>
<comment type="cofactor">
    <cofactor evidence="1">
        <name>pyridoxal 5'-phosphate</name>
        <dbReference type="ChEBI" id="CHEBI:597326"/>
    </cofactor>
</comment>
<organism evidence="7 8">
    <name type="scientific">Candidatus Enterococcus willemsii</name>
    <dbReference type="NCBI Taxonomy" id="1857215"/>
    <lineage>
        <taxon>Bacteria</taxon>
        <taxon>Bacillati</taxon>
        <taxon>Bacillota</taxon>
        <taxon>Bacilli</taxon>
        <taxon>Lactobacillales</taxon>
        <taxon>Enterococcaceae</taxon>
        <taxon>Enterococcus</taxon>
    </lineage>
</organism>
<dbReference type="Gene3D" id="3.40.640.10">
    <property type="entry name" value="Type I PLP-dependent aspartate aminotransferase-like (Major domain)"/>
    <property type="match status" value="1"/>
</dbReference>
<evidence type="ECO:0000313" key="8">
    <source>
        <dbReference type="Proteomes" id="UP000782705"/>
    </source>
</evidence>
<dbReference type="InterPro" id="IPR015422">
    <property type="entry name" value="PyrdxlP-dep_Trfase_small"/>
</dbReference>
<dbReference type="NCBIfam" id="TIGR04350">
    <property type="entry name" value="C_S_lyase_PatB"/>
    <property type="match status" value="1"/>
</dbReference>
<keyword evidence="4" id="KW-0456">Lyase</keyword>
<dbReference type="EC" id="4.4.1.13" evidence="2"/>
<keyword evidence="7" id="KW-0032">Aminotransferase</keyword>
<evidence type="ECO:0000256" key="3">
    <source>
        <dbReference type="ARBA" id="ARBA00022898"/>
    </source>
</evidence>
<proteinExistence type="inferred from homology"/>
<reference evidence="7 8" key="1">
    <citation type="submission" date="2016-06" db="EMBL/GenBank/DDBJ databases">
        <title>Four novel species of enterococci isolated from chicken manure.</title>
        <authorList>
            <person name="Van Tyne D."/>
        </authorList>
    </citation>
    <scope>NUCLEOTIDE SEQUENCE [LARGE SCALE GENOMIC DNA]</scope>
    <source>
        <strain evidence="7 8">CU12B</strain>
    </source>
</reference>
<dbReference type="PANTHER" id="PTHR43525">
    <property type="entry name" value="PROTEIN MALY"/>
    <property type="match status" value="1"/>
</dbReference>
<keyword evidence="8" id="KW-1185">Reference proteome</keyword>
<evidence type="ECO:0000256" key="4">
    <source>
        <dbReference type="ARBA" id="ARBA00023239"/>
    </source>
</evidence>
<dbReference type="RefSeq" id="WP_161901085.1">
    <property type="nucleotide sequence ID" value="NZ_MAEL01000010.1"/>
</dbReference>
<dbReference type="InterPro" id="IPR015421">
    <property type="entry name" value="PyrdxlP-dep_Trfase_major"/>
</dbReference>
<dbReference type="Proteomes" id="UP000782705">
    <property type="component" value="Unassembled WGS sequence"/>
</dbReference>
<comment type="caution">
    <text evidence="7">The sequence shown here is derived from an EMBL/GenBank/DDBJ whole genome shotgun (WGS) entry which is preliminary data.</text>
</comment>
<dbReference type="InterPro" id="IPR004839">
    <property type="entry name" value="Aminotransferase_I/II_large"/>
</dbReference>
<dbReference type="SUPFAM" id="SSF53383">
    <property type="entry name" value="PLP-dependent transferases"/>
    <property type="match status" value="1"/>
</dbReference>
<dbReference type="EMBL" id="MAEL01000010">
    <property type="protein sequence ID" value="KAF1305767.1"/>
    <property type="molecule type" value="Genomic_DNA"/>
</dbReference>